<proteinExistence type="predicted"/>
<dbReference type="GeneID" id="5483015"/>
<organism evidence="2 3">
    <name type="scientific">Sclerotinia sclerotiorum (strain ATCC 18683 / 1980 / Ss-1)</name>
    <name type="common">White mold</name>
    <name type="synonym">Whetzelinia sclerotiorum</name>
    <dbReference type="NCBI Taxonomy" id="665079"/>
    <lineage>
        <taxon>Eukaryota</taxon>
        <taxon>Fungi</taxon>
        <taxon>Dikarya</taxon>
        <taxon>Ascomycota</taxon>
        <taxon>Pezizomycotina</taxon>
        <taxon>Leotiomycetes</taxon>
        <taxon>Helotiales</taxon>
        <taxon>Sclerotiniaceae</taxon>
        <taxon>Sclerotinia</taxon>
    </lineage>
</organism>
<feature type="compositionally biased region" description="Basic and acidic residues" evidence="1">
    <location>
        <begin position="475"/>
        <end position="488"/>
    </location>
</feature>
<dbReference type="InterPro" id="IPR053263">
    <property type="entry name" value="Euk_RPA34_RNAP_subunit"/>
</dbReference>
<dbReference type="GO" id="GO:0006360">
    <property type="term" value="P:transcription by RNA polymerase I"/>
    <property type="evidence" value="ECO:0007669"/>
    <property type="project" value="InterPro"/>
</dbReference>
<evidence type="ECO:0000313" key="2">
    <source>
        <dbReference type="EMBL" id="EDN97290.1"/>
    </source>
</evidence>
<feature type="compositionally biased region" description="Polar residues" evidence="1">
    <location>
        <begin position="413"/>
        <end position="454"/>
    </location>
</feature>
<dbReference type="InterPro" id="IPR013240">
    <property type="entry name" value="DNA-dir_RNA_pol1_su_RPA34"/>
</dbReference>
<feature type="region of interest" description="Disordered" evidence="1">
    <location>
        <begin position="249"/>
        <end position="501"/>
    </location>
</feature>
<dbReference type="EMBL" id="CH476640">
    <property type="protein sequence ID" value="EDN97290.1"/>
    <property type="molecule type" value="Genomic_DNA"/>
</dbReference>
<evidence type="ECO:0000313" key="3">
    <source>
        <dbReference type="Proteomes" id="UP000001312"/>
    </source>
</evidence>
<dbReference type="InParanoid" id="A7F3G9"/>
<gene>
    <name evidence="2" type="ORF">SS1G_11815</name>
</gene>
<name>A7F3G9_SCLS1</name>
<evidence type="ECO:0008006" key="4">
    <source>
        <dbReference type="Google" id="ProtNLM"/>
    </source>
</evidence>
<reference evidence="3" key="1">
    <citation type="journal article" date="2011" name="PLoS Genet.">
        <title>Genomic analysis of the necrotrophic fungal pathogens Sclerotinia sclerotiorum and Botrytis cinerea.</title>
        <authorList>
            <person name="Amselem J."/>
            <person name="Cuomo C.A."/>
            <person name="van Kan J.A."/>
            <person name="Viaud M."/>
            <person name="Benito E.P."/>
            <person name="Couloux A."/>
            <person name="Coutinho P.M."/>
            <person name="de Vries R.P."/>
            <person name="Dyer P.S."/>
            <person name="Fillinger S."/>
            <person name="Fournier E."/>
            <person name="Gout L."/>
            <person name="Hahn M."/>
            <person name="Kohn L."/>
            <person name="Lapalu N."/>
            <person name="Plummer K.M."/>
            <person name="Pradier J.M."/>
            <person name="Quevillon E."/>
            <person name="Sharon A."/>
            <person name="Simon A."/>
            <person name="ten Have A."/>
            <person name="Tudzynski B."/>
            <person name="Tudzynski P."/>
            <person name="Wincker P."/>
            <person name="Andrew M."/>
            <person name="Anthouard V."/>
            <person name="Beever R.E."/>
            <person name="Beffa R."/>
            <person name="Benoit I."/>
            <person name="Bouzid O."/>
            <person name="Brault B."/>
            <person name="Chen Z."/>
            <person name="Choquer M."/>
            <person name="Collemare J."/>
            <person name="Cotton P."/>
            <person name="Danchin E.G."/>
            <person name="Da Silva C."/>
            <person name="Gautier A."/>
            <person name="Giraud C."/>
            <person name="Giraud T."/>
            <person name="Gonzalez C."/>
            <person name="Grossetete S."/>
            <person name="Guldener U."/>
            <person name="Henrissat B."/>
            <person name="Howlett B.J."/>
            <person name="Kodira C."/>
            <person name="Kretschmer M."/>
            <person name="Lappartient A."/>
            <person name="Leroch M."/>
            <person name="Levis C."/>
            <person name="Mauceli E."/>
            <person name="Neuveglise C."/>
            <person name="Oeser B."/>
            <person name="Pearson M."/>
            <person name="Poulain J."/>
            <person name="Poussereau N."/>
            <person name="Quesneville H."/>
            <person name="Rascle C."/>
            <person name="Schumacher J."/>
            <person name="Segurens B."/>
            <person name="Sexton A."/>
            <person name="Silva E."/>
            <person name="Sirven C."/>
            <person name="Soanes D.M."/>
            <person name="Talbot N.J."/>
            <person name="Templeton M."/>
            <person name="Yandava C."/>
            <person name="Yarden O."/>
            <person name="Zeng Q."/>
            <person name="Rollins J.A."/>
            <person name="Lebrun M.H."/>
            <person name="Dickman M."/>
        </authorList>
    </citation>
    <scope>NUCLEOTIDE SEQUENCE [LARGE SCALE GENOMIC DNA]</scope>
    <source>
        <strain evidence="3">ATCC 18683 / 1980 / Ss-1</strain>
    </source>
</reference>
<dbReference type="STRING" id="665079.A7F3G9"/>
<dbReference type="Proteomes" id="UP000001312">
    <property type="component" value="Unassembled WGS sequence"/>
</dbReference>
<feature type="region of interest" description="Disordered" evidence="1">
    <location>
        <begin position="1"/>
        <end position="152"/>
    </location>
</feature>
<evidence type="ECO:0000256" key="1">
    <source>
        <dbReference type="SAM" id="MobiDB-lite"/>
    </source>
</evidence>
<dbReference type="OMA" id="LKMRFLP"/>
<protein>
    <recommendedName>
        <fullName evidence="4">DNA-directed RNA polymerase I subunit RPA34.5</fullName>
    </recommendedName>
</protein>
<dbReference type="Gene3D" id="6.20.250.70">
    <property type="match status" value="1"/>
</dbReference>
<feature type="compositionally biased region" description="Basic and acidic residues" evidence="1">
    <location>
        <begin position="330"/>
        <end position="359"/>
    </location>
</feature>
<dbReference type="RefSeq" id="XP_001586786.1">
    <property type="nucleotide sequence ID" value="XM_001586736.1"/>
</dbReference>
<dbReference type="Pfam" id="PF08208">
    <property type="entry name" value="RNA_polI_A34"/>
    <property type="match status" value="1"/>
</dbReference>
<feature type="compositionally biased region" description="Acidic residues" evidence="1">
    <location>
        <begin position="79"/>
        <end position="90"/>
    </location>
</feature>
<feature type="compositionally biased region" description="Low complexity" evidence="1">
    <location>
        <begin position="53"/>
        <end position="63"/>
    </location>
</feature>
<dbReference type="KEGG" id="ssl:SS1G_11815"/>
<keyword evidence="3" id="KW-1185">Reference proteome</keyword>
<feature type="compositionally biased region" description="Basic and acidic residues" evidence="1">
    <location>
        <begin position="95"/>
        <end position="115"/>
    </location>
</feature>
<dbReference type="PANTHER" id="PTHR28155:SF1">
    <property type="entry name" value="DNA-DIRECTED RNA POLYMERASE I SUBUNIT RPA34.5-DOMAIN-CONTAINING PROTEIN"/>
    <property type="match status" value="1"/>
</dbReference>
<sequence length="501" mass="54501">MSKKSTKYSGKDPIETPVAKSSQDFKSSEFVGESDNDNDEPMGNNSDSDSDNDSLPSNPAKSTPKSKSKSNGKAAESSDSSEAESEEESESGSGSDKENEQKSESENESNADGKKTAVAPPSKKDAKTVSMKVAPFKPPPGFEKTSSKNSSITSQLFNKSNLEGKEIWYITAPASVPINSVKEISLQDAKLGKAVFSHDGNDYGLVQDPLDDKTYTKILLPSNSKDGYSIERKPVDQIYHMQQVVNISKENSSQATVPAKRPVRQQPKGLKARFQPIGFASAPGVIGSDEDESDSEERAPKFQKIAMSEDGASDVEMEDAPPSSNPAKKSKSDKSKKSQKDSQESADRSSKKKQKDTGDKKKKQKSSFTSASPEIQELKILKKQTATELADQSMPLRLRATSRSDLAPEKPTDTSPSQPSIVLSSKASSNLNTTLPQAQPTTFDPTTKDLSSNEESTKKKAIRAPVSKDSNMATTKDEARREKKAYKEAKKRRLESRTDNF</sequence>
<dbReference type="PANTHER" id="PTHR28155">
    <property type="entry name" value="ACR243WP"/>
    <property type="match status" value="1"/>
</dbReference>
<accession>A7F3G9</accession>
<dbReference type="AlphaFoldDB" id="A7F3G9"/>